<accession>A0AAV2R667</accession>
<keyword evidence="5 13" id="KW-0863">Zinc-finger</keyword>
<feature type="domain" description="RING-type" evidence="19">
    <location>
        <begin position="1400"/>
        <end position="1610"/>
    </location>
</feature>
<dbReference type="Gene3D" id="3.40.50.300">
    <property type="entry name" value="P-loop containing nucleotide triphosphate hydrolases"/>
    <property type="match status" value="2"/>
</dbReference>
<dbReference type="PROSITE" id="PS00690">
    <property type="entry name" value="DEAH_ATP_HELICASE"/>
    <property type="match status" value="1"/>
</dbReference>
<evidence type="ECO:0000256" key="13">
    <source>
        <dbReference type="PROSITE-ProRule" id="PRU00175"/>
    </source>
</evidence>
<keyword evidence="4" id="KW-0547">Nucleotide-binding</keyword>
<evidence type="ECO:0000259" key="18">
    <source>
        <dbReference type="PROSITE" id="PS51194"/>
    </source>
</evidence>
<dbReference type="Gene3D" id="3.30.70.330">
    <property type="match status" value="1"/>
</dbReference>
<dbReference type="Proteomes" id="UP001497623">
    <property type="component" value="Unassembled WGS sequence"/>
</dbReference>
<dbReference type="InterPro" id="IPR011709">
    <property type="entry name" value="DEAD-box_helicase_OB_fold"/>
</dbReference>
<dbReference type="PROSITE" id="PS50102">
    <property type="entry name" value="RRM"/>
    <property type="match status" value="1"/>
</dbReference>
<evidence type="ECO:0000259" key="19">
    <source>
        <dbReference type="PROSITE" id="PS51873"/>
    </source>
</evidence>
<dbReference type="InterPro" id="IPR001841">
    <property type="entry name" value="Znf_RING"/>
</dbReference>
<reference evidence="20 21" key="1">
    <citation type="submission" date="2024-05" db="EMBL/GenBank/DDBJ databases">
        <authorList>
            <person name="Wallberg A."/>
        </authorList>
    </citation>
    <scope>NUCLEOTIDE SEQUENCE [LARGE SCALE GENOMIC DNA]</scope>
</reference>
<dbReference type="Pfam" id="PF00270">
    <property type="entry name" value="DEAD"/>
    <property type="match status" value="1"/>
</dbReference>
<dbReference type="CDD" id="cd20335">
    <property type="entry name" value="BRcat_RBR"/>
    <property type="match status" value="1"/>
</dbReference>
<evidence type="ECO:0000256" key="5">
    <source>
        <dbReference type="ARBA" id="ARBA00022771"/>
    </source>
</evidence>
<evidence type="ECO:0000256" key="10">
    <source>
        <dbReference type="ARBA" id="ARBA00022840"/>
    </source>
</evidence>
<comment type="caution">
    <text evidence="20">The sequence shown here is derived from an EMBL/GenBank/DDBJ whole genome shotgun (WGS) entry which is preliminary data.</text>
</comment>
<keyword evidence="2" id="KW-0479">Metal-binding</keyword>
<keyword evidence="10" id="KW-0067">ATP-binding</keyword>
<dbReference type="Pfam" id="PF00271">
    <property type="entry name" value="Helicase_C"/>
    <property type="match status" value="1"/>
</dbReference>
<keyword evidence="6" id="KW-0833">Ubl conjugation pathway</keyword>
<dbReference type="PROSITE" id="PS51192">
    <property type="entry name" value="HELICASE_ATP_BIND_1"/>
    <property type="match status" value="1"/>
</dbReference>
<evidence type="ECO:0000313" key="20">
    <source>
        <dbReference type="EMBL" id="CAL4117859.1"/>
    </source>
</evidence>
<gene>
    <name evidence="20" type="ORF">MNOR_LOCUS21305</name>
</gene>
<dbReference type="InterPro" id="IPR001650">
    <property type="entry name" value="Helicase_C-like"/>
</dbReference>
<dbReference type="Pfam" id="PF24471">
    <property type="entry name" value="KH_DEAH11"/>
    <property type="match status" value="1"/>
</dbReference>
<evidence type="ECO:0000256" key="3">
    <source>
        <dbReference type="ARBA" id="ARBA00022737"/>
    </source>
</evidence>
<dbReference type="GO" id="GO:0016787">
    <property type="term" value="F:hydrolase activity"/>
    <property type="evidence" value="ECO:0007669"/>
    <property type="project" value="UniProtKB-KW"/>
</dbReference>
<feature type="domain" description="RING-type" evidence="15">
    <location>
        <begin position="1404"/>
        <end position="1451"/>
    </location>
</feature>
<feature type="non-terminal residue" evidence="20">
    <location>
        <position position="1610"/>
    </location>
</feature>
<dbReference type="SMART" id="SM00487">
    <property type="entry name" value="DEXDc"/>
    <property type="match status" value="1"/>
</dbReference>
<dbReference type="Pfam" id="PF22191">
    <property type="entry name" value="IBR_1"/>
    <property type="match status" value="1"/>
</dbReference>
<dbReference type="InterPro" id="IPR011545">
    <property type="entry name" value="DEAD/DEAH_box_helicase_dom"/>
</dbReference>
<dbReference type="GO" id="GO:0016740">
    <property type="term" value="F:transferase activity"/>
    <property type="evidence" value="ECO:0007669"/>
    <property type="project" value="UniProtKB-KW"/>
</dbReference>
<keyword evidence="21" id="KW-1185">Reference proteome</keyword>
<keyword evidence="11 14" id="KW-0694">RNA-binding</keyword>
<evidence type="ECO:0000256" key="4">
    <source>
        <dbReference type="ARBA" id="ARBA00022741"/>
    </source>
</evidence>
<evidence type="ECO:0000256" key="1">
    <source>
        <dbReference type="ARBA" id="ARBA00022679"/>
    </source>
</evidence>
<dbReference type="InterPro" id="IPR027417">
    <property type="entry name" value="P-loop_NTPase"/>
</dbReference>
<dbReference type="Pfam" id="PF07717">
    <property type="entry name" value="OB_NTP_bind"/>
    <property type="match status" value="1"/>
</dbReference>
<dbReference type="PANTHER" id="PTHR18934:SF91">
    <property type="entry name" value="PRE-MRNA-SPLICING FACTOR ATP-DEPENDENT RNA HELICASE PRP16"/>
    <property type="match status" value="1"/>
</dbReference>
<evidence type="ECO:0000313" key="21">
    <source>
        <dbReference type="Proteomes" id="UP001497623"/>
    </source>
</evidence>
<dbReference type="Gene3D" id="3.30.40.10">
    <property type="entry name" value="Zinc/RING finger domain, C3HC4 (zinc finger)"/>
    <property type="match status" value="1"/>
</dbReference>
<dbReference type="InterPro" id="IPR014001">
    <property type="entry name" value="Helicase_ATP-bd"/>
</dbReference>
<dbReference type="SUPFAM" id="SSF57850">
    <property type="entry name" value="RING/U-box"/>
    <property type="match status" value="2"/>
</dbReference>
<dbReference type="GO" id="GO:0008270">
    <property type="term" value="F:zinc ion binding"/>
    <property type="evidence" value="ECO:0007669"/>
    <property type="project" value="UniProtKB-KW"/>
</dbReference>
<sequence length="1610" mass="183451">MQEQGDGISSGEIYLKVPSKNMARQILDVIKNCDIPDMKAKLLTEGQEMTKDDMKAFIAQQIKDMQIKADKHIAEHLIKTENVEIELNVINERKGLKPQEYEKLIEGQPALQSKKEELQLQLEEFQYFMEGMKQRLGSIDVSDKIKEVVREIRNAFGWECHRFHNALPMYARRRDVISTVNDNQVSIILGETGSGKSTQIAQYLYQVGYSKHGVIVCTQPRKVAAISLARHVAQELGSHVGQVVGYQVGMQAKKSKETGIVFVTDHILLNECLKDSNFFKYSCIIIDEAHERSIYTDLLLGMIKKCLAVRNDLKVVITSATIDPQVFMRYFNNCPVLKVSGRMFPVEQVWRNNKLPVVDEKNYLSEAVAKAKEVHKTEPKGDILVFLTTPLDTERACKLLESDSILAPQISSLQLHGRLQSDEQQKVFDPPPHGKRKIVFATNSAETSITIAGIKYVIDSGLTKEMRFDPKRNISVLMVRKINKSSAEQRKGRAGRVESGKCFRLYTEDEYKQLEQNTLPEILRVNLAQALLKLMELGVSNIGEFDFVESPSKDAIDQALHVLNEVGALSDGYLSDTGKQMSKLPLEPRLAKIVLRGLDIGLGFEAIVIAAICSVSSNLFFRMGTMEEKKRADKLKTQFCEMNGDVLTLLNVFREWNKVDETKKTQWCQDNSINAKSMRVARETISDLKTTLDKDLNIQVEFKFKDESIINDELPRLLLEAFPSNLGYFSGHEKAGYLLGRDETSVHLHPGSALYVVANFPQWIVFEEVLKLSQDYMLNATPVKEEWVREMIKTGKIKIDIESLENKVIKPISIKNIGPYIMKKKLIGAKFTNLKDLESQMKKSWPDSLLYLEPKFDEGLLQVFVSTQYHSIVQEVFEKLLVPEKKVIQRECLEKSILPNVYSNVKIVIEKGGITRNILMADEFRGIIVCSVPTDKNVKELLQRFRSFGNIEDHIIFDKRTSQKKWGKIIYQEPECAKAAFNNLHSEELTLQIDGRPVSDRTGQELKTRVIWCRRPLTGFVFVDFKDPEDLAMVSASTRQILINGTVGTVSRSKKNDDELFIRGINTTYTEAHIREAIYTINPAVGEFKIKMPRKSEPLPSEERMLAYKRQLNMKISHYSQNSSFEIELLQPRSEKDFDMVAFVKFTDIDVGMEVIQALDHREEISGSILSITPLLRSSLWVPKEIFNILEKEIDQVTKNLEEKHGRDLKISKAKKLKSGHFAIDISAEDTVIFAKARKELSIVIQGEVVDLGDLRKYIRYLFNPYGQLELEKINNRNKVCIKADSRLSTVTVYGSAVVRRKGQAEILNHLKKYESSFVKKIMLRGDDKPPGVMKALLVKYGIELENLIKKCKLNSVELVFRQHELYANGNEKAFLDLEEEVNTIIEHLKFTSHPLAETIIEDCPICLCPVEGQIHRLEFCGHGYCKECLISMIAHGIRDKSFPISCEECREKLVIKDFTNILENTNSLVCASLDQFVAQNKDLYKYCVTRDCPVVYRSTENGKVFLCPGCSIRICTSCHTQFHDMMSCTSYKMLMKNTEDDEDLVKWLNEDKVNRGICPKCGAMILKDGGCMHMECSRCHAHICWLCKKDFQTSGACNVHMGHCRVSFN</sequence>
<dbReference type="SUPFAM" id="SSF52540">
    <property type="entry name" value="P-loop containing nucleoside triphosphate hydrolases"/>
    <property type="match status" value="1"/>
</dbReference>
<dbReference type="InterPro" id="IPR002464">
    <property type="entry name" value="DNA/RNA_helicase_DEAH_CS"/>
</dbReference>
<dbReference type="InterPro" id="IPR012677">
    <property type="entry name" value="Nucleotide-bd_a/b_plait_sf"/>
</dbReference>
<dbReference type="CDD" id="cd18791">
    <property type="entry name" value="SF2_C_RHA"/>
    <property type="match status" value="1"/>
</dbReference>
<evidence type="ECO:0000256" key="2">
    <source>
        <dbReference type="ARBA" id="ARBA00022723"/>
    </source>
</evidence>
<keyword evidence="7" id="KW-0378">Hydrolase</keyword>
<dbReference type="Pfam" id="PF01485">
    <property type="entry name" value="IBR"/>
    <property type="match status" value="1"/>
</dbReference>
<dbReference type="PANTHER" id="PTHR18934">
    <property type="entry name" value="ATP-DEPENDENT RNA HELICASE"/>
    <property type="match status" value="1"/>
</dbReference>
<dbReference type="PROSITE" id="PS51194">
    <property type="entry name" value="HELICASE_CTER"/>
    <property type="match status" value="1"/>
</dbReference>
<evidence type="ECO:0000259" key="15">
    <source>
        <dbReference type="PROSITE" id="PS50089"/>
    </source>
</evidence>
<dbReference type="SMART" id="SM00490">
    <property type="entry name" value="HELICc"/>
    <property type="match status" value="1"/>
</dbReference>
<feature type="domain" description="RRM" evidence="16">
    <location>
        <begin position="925"/>
        <end position="1005"/>
    </location>
</feature>
<evidence type="ECO:0000259" key="16">
    <source>
        <dbReference type="PROSITE" id="PS50102"/>
    </source>
</evidence>
<evidence type="ECO:0000256" key="14">
    <source>
        <dbReference type="PROSITE-ProRule" id="PRU00176"/>
    </source>
</evidence>
<dbReference type="Gene3D" id="1.20.120.1080">
    <property type="match status" value="1"/>
</dbReference>
<dbReference type="InterPro" id="IPR044066">
    <property type="entry name" value="TRIAD_supradom"/>
</dbReference>
<feature type="domain" description="Helicase ATP-binding" evidence="17">
    <location>
        <begin position="177"/>
        <end position="340"/>
    </location>
</feature>
<dbReference type="InterPro" id="IPR056245">
    <property type="entry name" value="KH_DEAH11/12"/>
</dbReference>
<protein>
    <recommendedName>
        <fullName evidence="22">RNA helicase</fullName>
    </recommendedName>
</protein>
<dbReference type="PROSITE" id="PS50089">
    <property type="entry name" value="ZF_RING_2"/>
    <property type="match status" value="1"/>
</dbReference>
<dbReference type="InterPro" id="IPR017907">
    <property type="entry name" value="Znf_RING_CS"/>
</dbReference>
<evidence type="ECO:0008006" key="22">
    <source>
        <dbReference type="Google" id="ProtNLM"/>
    </source>
</evidence>
<evidence type="ECO:0000256" key="9">
    <source>
        <dbReference type="ARBA" id="ARBA00022833"/>
    </source>
</evidence>
<keyword evidence="1" id="KW-0808">Transferase</keyword>
<evidence type="ECO:0000256" key="8">
    <source>
        <dbReference type="ARBA" id="ARBA00022806"/>
    </source>
</evidence>
<dbReference type="Gene3D" id="1.20.120.1750">
    <property type="match status" value="1"/>
</dbReference>
<dbReference type="CDD" id="cd17917">
    <property type="entry name" value="DEXHc_RHA-like"/>
    <property type="match status" value="1"/>
</dbReference>
<dbReference type="PROSITE" id="PS00518">
    <property type="entry name" value="ZF_RING_1"/>
    <property type="match status" value="1"/>
</dbReference>
<dbReference type="CDD" id="cd00590">
    <property type="entry name" value="RRM_SF"/>
    <property type="match status" value="1"/>
</dbReference>
<keyword evidence="9" id="KW-0862">Zinc</keyword>
<keyword evidence="3" id="KW-0677">Repeat</keyword>
<evidence type="ECO:0000259" key="17">
    <source>
        <dbReference type="PROSITE" id="PS51192"/>
    </source>
</evidence>
<dbReference type="SMART" id="SM00847">
    <property type="entry name" value="HA2"/>
    <property type="match status" value="1"/>
</dbReference>
<name>A0AAV2R667_MEGNR</name>
<feature type="domain" description="Helicase C-terminal" evidence="18">
    <location>
        <begin position="363"/>
        <end position="538"/>
    </location>
</feature>
<dbReference type="GO" id="GO:0003723">
    <property type="term" value="F:RNA binding"/>
    <property type="evidence" value="ECO:0007669"/>
    <property type="project" value="UniProtKB-UniRule"/>
</dbReference>
<dbReference type="GO" id="GO:0005524">
    <property type="term" value="F:ATP binding"/>
    <property type="evidence" value="ECO:0007669"/>
    <property type="project" value="UniProtKB-KW"/>
</dbReference>
<dbReference type="InterPro" id="IPR035979">
    <property type="entry name" value="RBD_domain_sf"/>
</dbReference>
<comment type="similarity">
    <text evidence="12">Belongs to the DEAD box helicase family. DEAH subfamily. PRP16 sub-subfamily.</text>
</comment>
<dbReference type="InterPro" id="IPR007502">
    <property type="entry name" value="Helicase-assoc_dom"/>
</dbReference>
<dbReference type="GO" id="GO:0034458">
    <property type="term" value="F:3'-5' RNA helicase activity"/>
    <property type="evidence" value="ECO:0007669"/>
    <property type="project" value="TreeGrafter"/>
</dbReference>
<evidence type="ECO:0000256" key="7">
    <source>
        <dbReference type="ARBA" id="ARBA00022801"/>
    </source>
</evidence>
<dbReference type="PROSITE" id="PS51873">
    <property type="entry name" value="TRIAD"/>
    <property type="match status" value="1"/>
</dbReference>
<proteinExistence type="inferred from homology"/>
<dbReference type="EMBL" id="CAXKWB010017074">
    <property type="protein sequence ID" value="CAL4117859.1"/>
    <property type="molecule type" value="Genomic_DNA"/>
</dbReference>
<organism evidence="20 21">
    <name type="scientific">Meganyctiphanes norvegica</name>
    <name type="common">Northern krill</name>
    <name type="synonym">Thysanopoda norvegica</name>
    <dbReference type="NCBI Taxonomy" id="48144"/>
    <lineage>
        <taxon>Eukaryota</taxon>
        <taxon>Metazoa</taxon>
        <taxon>Ecdysozoa</taxon>
        <taxon>Arthropoda</taxon>
        <taxon>Crustacea</taxon>
        <taxon>Multicrustacea</taxon>
        <taxon>Malacostraca</taxon>
        <taxon>Eumalacostraca</taxon>
        <taxon>Eucarida</taxon>
        <taxon>Euphausiacea</taxon>
        <taxon>Euphausiidae</taxon>
        <taxon>Meganyctiphanes</taxon>
    </lineage>
</organism>
<dbReference type="SUPFAM" id="SSF54928">
    <property type="entry name" value="RNA-binding domain, RBD"/>
    <property type="match status" value="1"/>
</dbReference>
<evidence type="ECO:0000256" key="11">
    <source>
        <dbReference type="ARBA" id="ARBA00022884"/>
    </source>
</evidence>
<dbReference type="InterPro" id="IPR002867">
    <property type="entry name" value="IBR_dom"/>
</dbReference>
<dbReference type="InterPro" id="IPR013083">
    <property type="entry name" value="Znf_RING/FYVE/PHD"/>
</dbReference>
<evidence type="ECO:0000256" key="12">
    <source>
        <dbReference type="ARBA" id="ARBA00038040"/>
    </source>
</evidence>
<dbReference type="InterPro" id="IPR000504">
    <property type="entry name" value="RRM_dom"/>
</dbReference>
<keyword evidence="8" id="KW-0347">Helicase</keyword>
<evidence type="ECO:0000256" key="6">
    <source>
        <dbReference type="ARBA" id="ARBA00022786"/>
    </source>
</evidence>